<dbReference type="InterPro" id="IPR005135">
    <property type="entry name" value="Endo/exonuclease/phosphatase"/>
</dbReference>
<gene>
    <name evidence="4" type="ORF">ACFPCY_29495</name>
</gene>
<keyword evidence="2" id="KW-1133">Transmembrane helix</keyword>
<feature type="region of interest" description="Disordered" evidence="1">
    <location>
        <begin position="240"/>
        <end position="274"/>
    </location>
</feature>
<feature type="transmembrane region" description="Helical" evidence="2">
    <location>
        <begin position="37"/>
        <end position="54"/>
    </location>
</feature>
<dbReference type="EMBL" id="JBHSIT010000009">
    <property type="protein sequence ID" value="MFC4911473.1"/>
    <property type="molecule type" value="Genomic_DNA"/>
</dbReference>
<feature type="region of interest" description="Disordered" evidence="1">
    <location>
        <begin position="1"/>
        <end position="25"/>
    </location>
</feature>
<dbReference type="SUPFAM" id="SSF56219">
    <property type="entry name" value="DNase I-like"/>
    <property type="match status" value="1"/>
</dbReference>
<dbReference type="InterPro" id="IPR036691">
    <property type="entry name" value="Endo/exonu/phosph_ase_sf"/>
</dbReference>
<feature type="compositionally biased region" description="Polar residues" evidence="1">
    <location>
        <begin position="257"/>
        <end position="266"/>
    </location>
</feature>
<reference evidence="5" key="1">
    <citation type="journal article" date="2019" name="Int. J. Syst. Evol. Microbiol.">
        <title>The Global Catalogue of Microorganisms (GCM) 10K type strain sequencing project: providing services to taxonomists for standard genome sequencing and annotation.</title>
        <authorList>
            <consortium name="The Broad Institute Genomics Platform"/>
            <consortium name="The Broad Institute Genome Sequencing Center for Infectious Disease"/>
            <person name="Wu L."/>
            <person name="Ma J."/>
        </authorList>
    </citation>
    <scope>NUCLEOTIDE SEQUENCE [LARGE SCALE GENOMIC DNA]</scope>
    <source>
        <strain evidence="5">KLKA75</strain>
    </source>
</reference>
<accession>A0ABV9U6G4</accession>
<comment type="caution">
    <text evidence="4">The sequence shown here is derived from an EMBL/GenBank/DDBJ whole genome shotgun (WGS) entry which is preliminary data.</text>
</comment>
<feature type="transmembrane region" description="Helical" evidence="2">
    <location>
        <begin position="66"/>
        <end position="91"/>
    </location>
</feature>
<keyword evidence="5" id="KW-1185">Reference proteome</keyword>
<dbReference type="Pfam" id="PF03372">
    <property type="entry name" value="Exo_endo_phos"/>
    <property type="match status" value="1"/>
</dbReference>
<organism evidence="4 5">
    <name type="scientific">Actinomadura gamaensis</name>
    <dbReference type="NCBI Taxonomy" id="1763541"/>
    <lineage>
        <taxon>Bacteria</taxon>
        <taxon>Bacillati</taxon>
        <taxon>Actinomycetota</taxon>
        <taxon>Actinomycetes</taxon>
        <taxon>Streptosporangiales</taxon>
        <taxon>Thermomonosporaceae</taxon>
        <taxon>Actinomadura</taxon>
    </lineage>
</organism>
<keyword evidence="4" id="KW-0540">Nuclease</keyword>
<evidence type="ECO:0000313" key="5">
    <source>
        <dbReference type="Proteomes" id="UP001595872"/>
    </source>
</evidence>
<keyword evidence="4" id="KW-0255">Endonuclease</keyword>
<feature type="domain" description="Endonuclease/exonuclease/phosphatase" evidence="3">
    <location>
        <begin position="131"/>
        <end position="360"/>
    </location>
</feature>
<keyword evidence="4" id="KW-0378">Hydrolase</keyword>
<feature type="transmembrane region" description="Helical" evidence="2">
    <location>
        <begin position="98"/>
        <end position="116"/>
    </location>
</feature>
<evidence type="ECO:0000313" key="4">
    <source>
        <dbReference type="EMBL" id="MFC4911473.1"/>
    </source>
</evidence>
<evidence type="ECO:0000256" key="2">
    <source>
        <dbReference type="SAM" id="Phobius"/>
    </source>
</evidence>
<evidence type="ECO:0000259" key="3">
    <source>
        <dbReference type="Pfam" id="PF03372"/>
    </source>
</evidence>
<dbReference type="Proteomes" id="UP001595872">
    <property type="component" value="Unassembled WGS sequence"/>
</dbReference>
<name>A0ABV9U6G4_9ACTN</name>
<dbReference type="Gene3D" id="3.60.10.10">
    <property type="entry name" value="Endonuclease/exonuclease/phosphatase"/>
    <property type="match status" value="1"/>
</dbReference>
<keyword evidence="2" id="KW-0472">Membrane</keyword>
<dbReference type="RefSeq" id="WP_378260415.1">
    <property type="nucleotide sequence ID" value="NZ_JBHSIT010000009.1"/>
</dbReference>
<protein>
    <submittedName>
        <fullName evidence="4">Endonuclease/exonuclease/phosphatase family protein</fullName>
    </submittedName>
</protein>
<sequence>MGETSGDEASGRATTNGVTRANEVTGRNAPGRAWRSWIAWGGVAAWGAYALMRWTDGDRVPGFGIFAAPVLAVTPYVAATAPIPVVAALVLRRPRAAIAAGLVAAGLLAAVVPRAIPSGEPAAHGPELRVLTANLMFGTGSPARIVDLVKRTDADVLSLQEFPPEAVAKYENAGLTRLLPYKVTDTRWGAAGSGLYSKYPLRALPPLPRTQMAMPSAEFTLPGGRRVQITAVHPVPPINAESLGDWKRDLGELPSGDSATTASPRNGSGEASGVASGIVASGDGATRVLAGDFNATLDHATLRRLIARGYADAADRAGEGLVPTWGLGQPRPPLTIDHVLLDRRCAVRAVRIYDLPGSDHRALFARLQLP</sequence>
<evidence type="ECO:0000256" key="1">
    <source>
        <dbReference type="SAM" id="MobiDB-lite"/>
    </source>
</evidence>
<proteinExistence type="predicted"/>
<keyword evidence="2" id="KW-0812">Transmembrane</keyword>
<dbReference type="GO" id="GO:0004519">
    <property type="term" value="F:endonuclease activity"/>
    <property type="evidence" value="ECO:0007669"/>
    <property type="project" value="UniProtKB-KW"/>
</dbReference>